<dbReference type="CDD" id="cd05569">
    <property type="entry name" value="PTS_IIB_fructose"/>
    <property type="match status" value="1"/>
</dbReference>
<dbReference type="Pfam" id="PF02302">
    <property type="entry name" value="PTS_IIB"/>
    <property type="match status" value="1"/>
</dbReference>
<keyword evidence="9" id="KW-1185">Reference proteome</keyword>
<dbReference type="PANTHER" id="PTHR30505">
    <property type="entry name" value="FRUCTOSE-LIKE PERMEASE"/>
    <property type="match status" value="1"/>
</dbReference>
<evidence type="ECO:0000259" key="7">
    <source>
        <dbReference type="PROSITE" id="PS51099"/>
    </source>
</evidence>
<dbReference type="Proteomes" id="UP000184128">
    <property type="component" value="Unassembled WGS sequence"/>
</dbReference>
<protein>
    <submittedName>
        <fullName evidence="8">PTS system, fructose-specific IIB component</fullName>
    </submittedName>
</protein>
<evidence type="ECO:0000256" key="4">
    <source>
        <dbReference type="ARBA" id="ARBA00022679"/>
    </source>
</evidence>
<keyword evidence="6" id="KW-0418">Kinase</keyword>
<reference evidence="8 9" key="1">
    <citation type="submission" date="2016-11" db="EMBL/GenBank/DDBJ databases">
        <authorList>
            <person name="Jaros S."/>
            <person name="Januszkiewicz K."/>
            <person name="Wedrychowicz H."/>
        </authorList>
    </citation>
    <scope>NUCLEOTIDE SEQUENCE [LARGE SCALE GENOMIC DNA]</scope>
    <source>
        <strain evidence="8 9">DSM 15692</strain>
    </source>
</reference>
<accession>A0A1M4X0E0</accession>
<evidence type="ECO:0000313" key="8">
    <source>
        <dbReference type="EMBL" id="SHE86652.1"/>
    </source>
</evidence>
<dbReference type="GO" id="GO:0009401">
    <property type="term" value="P:phosphoenolpyruvate-dependent sugar phosphotransferase system"/>
    <property type="evidence" value="ECO:0007669"/>
    <property type="project" value="UniProtKB-KW"/>
</dbReference>
<dbReference type="OrthoDB" id="9782569at2"/>
<dbReference type="PANTHER" id="PTHR30505:SF0">
    <property type="entry name" value="FRUCTOSE-LIKE PTS SYSTEM EIIBC COMPONENT-RELATED"/>
    <property type="match status" value="1"/>
</dbReference>
<dbReference type="InterPro" id="IPR003353">
    <property type="entry name" value="PTS_IIB_fruc"/>
</dbReference>
<evidence type="ECO:0000256" key="5">
    <source>
        <dbReference type="ARBA" id="ARBA00022683"/>
    </source>
</evidence>
<dbReference type="STRING" id="1121025.SAMN02745249_01314"/>
<dbReference type="Gene3D" id="3.40.50.2300">
    <property type="match status" value="1"/>
</dbReference>
<dbReference type="GO" id="GO:0005886">
    <property type="term" value="C:plasma membrane"/>
    <property type="evidence" value="ECO:0007669"/>
    <property type="project" value="TreeGrafter"/>
</dbReference>
<dbReference type="InterPro" id="IPR013011">
    <property type="entry name" value="PTS_EIIB_2"/>
</dbReference>
<dbReference type="GO" id="GO:0090563">
    <property type="term" value="F:protein-phosphocysteine-sugar phosphotransferase activity"/>
    <property type="evidence" value="ECO:0007669"/>
    <property type="project" value="TreeGrafter"/>
</dbReference>
<evidence type="ECO:0000256" key="2">
    <source>
        <dbReference type="ARBA" id="ARBA00022553"/>
    </source>
</evidence>
<dbReference type="GO" id="GO:0022877">
    <property type="term" value="F:protein-N(PI)-phosphohistidine-fructose phosphotransferase system transporter activity"/>
    <property type="evidence" value="ECO:0007669"/>
    <property type="project" value="InterPro"/>
</dbReference>
<dbReference type="AlphaFoldDB" id="A0A1M4X0E0"/>
<keyword evidence="4" id="KW-0808">Transferase</keyword>
<feature type="domain" description="PTS EIIB type-2" evidence="7">
    <location>
        <begin position="1"/>
        <end position="99"/>
    </location>
</feature>
<proteinExistence type="predicted"/>
<dbReference type="RefSeq" id="WP_073298003.1">
    <property type="nucleotide sequence ID" value="NZ_FQUF01000018.1"/>
</dbReference>
<keyword evidence="5" id="KW-0598">Phosphotransferase system</keyword>
<evidence type="ECO:0000256" key="1">
    <source>
        <dbReference type="ARBA" id="ARBA00022448"/>
    </source>
</evidence>
<keyword evidence="1" id="KW-0813">Transport</keyword>
<keyword evidence="3" id="KW-0762">Sugar transport</keyword>
<dbReference type="EMBL" id="FQUF01000018">
    <property type="protein sequence ID" value="SHE86652.1"/>
    <property type="molecule type" value="Genomic_DNA"/>
</dbReference>
<name>A0A1M4X0E0_9LACT</name>
<dbReference type="SUPFAM" id="SSF52794">
    <property type="entry name" value="PTS system IIB component-like"/>
    <property type="match status" value="1"/>
</dbReference>
<evidence type="ECO:0000313" key="9">
    <source>
        <dbReference type="Proteomes" id="UP000184128"/>
    </source>
</evidence>
<dbReference type="GO" id="GO:0016301">
    <property type="term" value="F:kinase activity"/>
    <property type="evidence" value="ECO:0007669"/>
    <property type="project" value="UniProtKB-KW"/>
</dbReference>
<gene>
    <name evidence="8" type="ORF">SAMN02745249_01314</name>
</gene>
<dbReference type="InterPro" id="IPR003501">
    <property type="entry name" value="PTS_EIIB_2/3"/>
</dbReference>
<organism evidence="8 9">
    <name type="scientific">Atopostipes suicloacalis DSM 15692</name>
    <dbReference type="NCBI Taxonomy" id="1121025"/>
    <lineage>
        <taxon>Bacteria</taxon>
        <taxon>Bacillati</taxon>
        <taxon>Bacillota</taxon>
        <taxon>Bacilli</taxon>
        <taxon>Lactobacillales</taxon>
        <taxon>Carnobacteriaceae</taxon>
        <taxon>Atopostipes</taxon>
    </lineage>
</organism>
<keyword evidence="2" id="KW-0597">Phosphoprotein</keyword>
<dbReference type="InterPro" id="IPR036095">
    <property type="entry name" value="PTS_EIIB-like_sf"/>
</dbReference>
<dbReference type="NCBIfam" id="TIGR00829">
    <property type="entry name" value="FRU"/>
    <property type="match status" value="1"/>
</dbReference>
<dbReference type="PROSITE" id="PS51099">
    <property type="entry name" value="PTS_EIIB_TYPE_2"/>
    <property type="match status" value="1"/>
</dbReference>
<dbReference type="InterPro" id="IPR050864">
    <property type="entry name" value="Bacterial_PTS_Sugar_Transport"/>
</dbReference>
<evidence type="ECO:0000256" key="3">
    <source>
        <dbReference type="ARBA" id="ARBA00022597"/>
    </source>
</evidence>
<sequence>MKIVGVSACIAGLAHTYMAKSSLDEYAEAAGHDIKIELQGAMGIENRLTQEEIDEADIVIFAVDTNVTNRDRFEGKVILEVPTQKAMREGQEVIKEAENMVKEEGSINE</sequence>
<evidence type="ECO:0000256" key="6">
    <source>
        <dbReference type="ARBA" id="ARBA00022777"/>
    </source>
</evidence>